<sequence length="160" mass="18304">MVELQHIHLTPYRTSELHNILALMQLQSTYINRVYRIIYNLCTDFNVASNIEFQEFTMHFNLFVRYQAGGEGYSQALDSMQVYCHALLEKLLDTQVMAAAEQLELAVGHLELAAREVKVRANPQILLLNQAICLLEETELKIIEALESILQNAKAPDLQN</sequence>
<name>A1HPZ2_9FIRM</name>
<dbReference type="eggNOG" id="ENOG5032VN3">
    <property type="taxonomic scope" value="Bacteria"/>
</dbReference>
<dbReference type="Proteomes" id="UP000005139">
    <property type="component" value="Unassembled WGS sequence"/>
</dbReference>
<keyword evidence="2" id="KW-1185">Reference proteome</keyword>
<dbReference type="AlphaFoldDB" id="A1HPZ2"/>
<gene>
    <name evidence="1" type="ORF">TcarDRAFT_1533</name>
</gene>
<dbReference type="OrthoDB" id="1681551at2"/>
<comment type="caution">
    <text evidence="1">The sequence shown here is derived from an EMBL/GenBank/DDBJ whole genome shotgun (WGS) entry which is preliminary data.</text>
</comment>
<proteinExistence type="predicted"/>
<dbReference type="RefSeq" id="WP_007289104.1">
    <property type="nucleotide sequence ID" value="NZ_AAWL01000006.1"/>
</dbReference>
<reference evidence="1 2" key="2">
    <citation type="submission" date="2007-01" db="EMBL/GenBank/DDBJ databases">
        <title>Sequencing of the draft genome and assembly of Thermosinus carboxydivorans Nor1.</title>
        <authorList>
            <consortium name="US DOE Joint Genome Institute (JGI-PGF)"/>
            <person name="Copeland A."/>
            <person name="Lucas S."/>
            <person name="Lapidus A."/>
            <person name="Barry K."/>
            <person name="Glavina del Rio T."/>
            <person name="Dalin E."/>
            <person name="Tice H."/>
            <person name="Bruce D."/>
            <person name="Pitluck S."/>
            <person name="Richardson P."/>
        </authorList>
    </citation>
    <scope>NUCLEOTIDE SEQUENCE [LARGE SCALE GENOMIC DNA]</scope>
    <source>
        <strain evidence="1 2">Nor1</strain>
    </source>
</reference>
<protein>
    <submittedName>
        <fullName evidence="1">Uncharacterized protein</fullName>
    </submittedName>
</protein>
<evidence type="ECO:0000313" key="1">
    <source>
        <dbReference type="EMBL" id="EAX47844.1"/>
    </source>
</evidence>
<reference evidence="1 2" key="1">
    <citation type="submission" date="2007-01" db="EMBL/GenBank/DDBJ databases">
        <title>Annotation of the draft genome assembly of Thermosinus carboxydivorans Nor1.</title>
        <authorList>
            <consortium name="US DOE Joint Genome Institute (JGI-ORNL)"/>
            <person name="Larimer F."/>
            <person name="Land M."/>
            <person name="Hauser L."/>
        </authorList>
    </citation>
    <scope>NUCLEOTIDE SEQUENCE [LARGE SCALE GENOMIC DNA]</scope>
    <source>
        <strain evidence="1 2">Nor1</strain>
    </source>
</reference>
<organism evidence="1 2">
    <name type="scientific">Thermosinus carboxydivorans Nor1</name>
    <dbReference type="NCBI Taxonomy" id="401526"/>
    <lineage>
        <taxon>Bacteria</taxon>
        <taxon>Bacillati</taxon>
        <taxon>Bacillota</taxon>
        <taxon>Negativicutes</taxon>
        <taxon>Selenomonadales</taxon>
        <taxon>Sporomusaceae</taxon>
        <taxon>Thermosinus</taxon>
    </lineage>
</organism>
<dbReference type="EMBL" id="AAWL01000006">
    <property type="protein sequence ID" value="EAX47844.1"/>
    <property type="molecule type" value="Genomic_DNA"/>
</dbReference>
<accession>A1HPZ2</accession>
<evidence type="ECO:0000313" key="2">
    <source>
        <dbReference type="Proteomes" id="UP000005139"/>
    </source>
</evidence>